<dbReference type="GO" id="GO:0009007">
    <property type="term" value="F:site-specific DNA-methyltransferase (adenine-specific) activity"/>
    <property type="evidence" value="ECO:0007669"/>
    <property type="project" value="UniProtKB-EC"/>
</dbReference>
<dbReference type="EMBL" id="RBAL01000023">
    <property type="protein sequence ID" value="RKN37625.1"/>
    <property type="molecule type" value="Genomic_DNA"/>
</dbReference>
<keyword evidence="4" id="KW-0949">S-adenosyl-L-methionine</keyword>
<reference evidence="7 8" key="1">
    <citation type="journal article" date="2014" name="Int. J. Syst. Evol. Microbiol.">
        <title>Streptomyces hoynatensis sp. nov., isolated from deep marine sediment.</title>
        <authorList>
            <person name="Veyisoglu A."/>
            <person name="Sahin N."/>
        </authorList>
    </citation>
    <scope>NUCLEOTIDE SEQUENCE [LARGE SCALE GENOMIC DNA]</scope>
    <source>
        <strain evidence="7 8">KCTC 29097</strain>
    </source>
</reference>
<dbReference type="InterPro" id="IPR050953">
    <property type="entry name" value="N4_N6_ade-DNA_methylase"/>
</dbReference>
<protein>
    <recommendedName>
        <fullName evidence="1">site-specific DNA-methyltransferase (adenine-specific)</fullName>
        <ecNumber evidence="1">2.1.1.72</ecNumber>
    </recommendedName>
</protein>
<sequence>MIETELMVAARPNRAQRAWLNTDGPASVSREALSVLATVPHWWERRASALGADSPETLGLDHVIAFPDVFTQDDLTLCPIREDLLDARAEDLANAYVVALDDSVRTSEGRHYTPPTLAKILYQHSTKTLQRHPEGLIWDPACGAGMLLLPALRYWLQKRRDAQPEITLRVVKSAIGGRDLDASAVWLGNALLAAELLPTWLRVPLSRRRPLPSLLEVGDGLTPPPVPPTLVLLNPPYGRVRLSDRDRQKWQHVVFGHANRYGLFMAAAAENLAEGGALSALVPAGWLGGAYFQRLRSYLARTAPLTRLTHVSDRARVFSTGVTQETVLATFQKGSLTRSVTCGRVRINGRVSEEEIGKGRLPAVAERPWLLPRTPTDPPVIRKAQKMTQRLANYGWSISTGPLVWNRRKSQLSSFPSDSSVMIIWAADLDGGRLHRDKTRDRLRYLHLGKNDEKFLVLNQPAVLVQRTTAPEQGRRLLAAALDDKTLSTWGGRVSVENHVNVLTCETPGSLLTPRLLTALLDSDALDRLYRCLTGSVAVSAYELAALPLPGPKTLRAWASLPDEDLSSAINEVYGLTL</sequence>
<keyword evidence="3" id="KW-0808">Transferase</keyword>
<dbReference type="GO" id="GO:0006304">
    <property type="term" value="P:DNA modification"/>
    <property type="evidence" value="ECO:0007669"/>
    <property type="project" value="InterPro"/>
</dbReference>
<dbReference type="Proteomes" id="UP000272474">
    <property type="component" value="Unassembled WGS sequence"/>
</dbReference>
<gene>
    <name evidence="7" type="ORF">D7294_27180</name>
</gene>
<proteinExistence type="predicted"/>
<evidence type="ECO:0000313" key="8">
    <source>
        <dbReference type="Proteomes" id="UP000272474"/>
    </source>
</evidence>
<dbReference type="PANTHER" id="PTHR33841:SF1">
    <property type="entry name" value="DNA METHYLTRANSFERASE A"/>
    <property type="match status" value="1"/>
</dbReference>
<organism evidence="7 8">
    <name type="scientific">Streptomyces hoynatensis</name>
    <dbReference type="NCBI Taxonomy" id="1141874"/>
    <lineage>
        <taxon>Bacteria</taxon>
        <taxon>Bacillati</taxon>
        <taxon>Actinomycetota</taxon>
        <taxon>Actinomycetes</taxon>
        <taxon>Kitasatosporales</taxon>
        <taxon>Streptomycetaceae</taxon>
        <taxon>Streptomyces</taxon>
    </lineage>
</organism>
<name>A0A3A9YN25_9ACTN</name>
<dbReference type="OrthoDB" id="9784823at2"/>
<evidence type="ECO:0000313" key="7">
    <source>
        <dbReference type="EMBL" id="RKN37625.1"/>
    </source>
</evidence>
<evidence type="ECO:0000256" key="1">
    <source>
        <dbReference type="ARBA" id="ARBA00011900"/>
    </source>
</evidence>
<evidence type="ECO:0000256" key="3">
    <source>
        <dbReference type="ARBA" id="ARBA00022679"/>
    </source>
</evidence>
<feature type="domain" description="Type II methyltransferase M.TaqI-like" evidence="6">
    <location>
        <begin position="234"/>
        <end position="318"/>
    </location>
</feature>
<dbReference type="InterPro" id="IPR011639">
    <property type="entry name" value="MethylTrfase_TaqI-like_dom"/>
</dbReference>
<dbReference type="PRINTS" id="PR00507">
    <property type="entry name" value="N12N6MTFRASE"/>
</dbReference>
<evidence type="ECO:0000259" key="6">
    <source>
        <dbReference type="Pfam" id="PF07669"/>
    </source>
</evidence>
<dbReference type="SUPFAM" id="SSF53335">
    <property type="entry name" value="S-adenosyl-L-methionine-dependent methyltransferases"/>
    <property type="match status" value="1"/>
</dbReference>
<dbReference type="PANTHER" id="PTHR33841">
    <property type="entry name" value="DNA METHYLTRANSFERASE YEEA-RELATED"/>
    <property type="match status" value="1"/>
</dbReference>
<dbReference type="AlphaFoldDB" id="A0A3A9YN25"/>
<dbReference type="EC" id="2.1.1.72" evidence="1"/>
<dbReference type="InterPro" id="IPR029063">
    <property type="entry name" value="SAM-dependent_MTases_sf"/>
</dbReference>
<keyword evidence="2" id="KW-0489">Methyltransferase</keyword>
<dbReference type="Pfam" id="PF07669">
    <property type="entry name" value="Eco57I"/>
    <property type="match status" value="1"/>
</dbReference>
<comment type="catalytic activity">
    <reaction evidence="5">
        <text>a 2'-deoxyadenosine in DNA + S-adenosyl-L-methionine = an N(6)-methyl-2'-deoxyadenosine in DNA + S-adenosyl-L-homocysteine + H(+)</text>
        <dbReference type="Rhea" id="RHEA:15197"/>
        <dbReference type="Rhea" id="RHEA-COMP:12418"/>
        <dbReference type="Rhea" id="RHEA-COMP:12419"/>
        <dbReference type="ChEBI" id="CHEBI:15378"/>
        <dbReference type="ChEBI" id="CHEBI:57856"/>
        <dbReference type="ChEBI" id="CHEBI:59789"/>
        <dbReference type="ChEBI" id="CHEBI:90615"/>
        <dbReference type="ChEBI" id="CHEBI:90616"/>
        <dbReference type="EC" id="2.1.1.72"/>
    </reaction>
</comment>
<evidence type="ECO:0000256" key="5">
    <source>
        <dbReference type="ARBA" id="ARBA00047942"/>
    </source>
</evidence>
<evidence type="ECO:0000256" key="2">
    <source>
        <dbReference type="ARBA" id="ARBA00022603"/>
    </source>
</evidence>
<keyword evidence="8" id="KW-1185">Reference proteome</keyword>
<evidence type="ECO:0000256" key="4">
    <source>
        <dbReference type="ARBA" id="ARBA00022691"/>
    </source>
</evidence>
<dbReference type="GO" id="GO:0032259">
    <property type="term" value="P:methylation"/>
    <property type="evidence" value="ECO:0007669"/>
    <property type="project" value="UniProtKB-KW"/>
</dbReference>
<dbReference type="Gene3D" id="3.40.50.150">
    <property type="entry name" value="Vaccinia Virus protein VP39"/>
    <property type="match status" value="1"/>
</dbReference>
<dbReference type="RefSeq" id="WP_120684410.1">
    <property type="nucleotide sequence ID" value="NZ_RBAL01000023.1"/>
</dbReference>
<comment type="caution">
    <text evidence="7">The sequence shown here is derived from an EMBL/GenBank/DDBJ whole genome shotgun (WGS) entry which is preliminary data.</text>
</comment>
<accession>A0A3A9YN25</accession>